<gene>
    <name evidence="4" type="ORF">CALVIDRAFT_596113</name>
</gene>
<dbReference type="STRING" id="1330018.A0A167Q8S0"/>
<dbReference type="Pfam" id="PF00106">
    <property type="entry name" value="adh_short"/>
    <property type="match status" value="1"/>
</dbReference>
<dbReference type="InterPro" id="IPR051911">
    <property type="entry name" value="SDR_oxidoreductase"/>
</dbReference>
<dbReference type="PRINTS" id="PR00080">
    <property type="entry name" value="SDRFAMILY"/>
</dbReference>
<evidence type="ECO:0000256" key="1">
    <source>
        <dbReference type="ARBA" id="ARBA00006484"/>
    </source>
</evidence>
<protein>
    <submittedName>
        <fullName evidence="4">NAD-P-binding protein</fullName>
    </submittedName>
</protein>
<dbReference type="PANTHER" id="PTHR43976">
    <property type="entry name" value="SHORT CHAIN DEHYDROGENASE"/>
    <property type="match status" value="1"/>
</dbReference>
<sequence length="275" mass="29734">MSAKVWLVTGASSGFGRAMTELLLQKGEIVIATLRKPEALDDLHYGRDRLLILKLDVTKPEAVDAAFTKAKEVFGRIDVVYNNAAYGVLGEFEATTRSKEARDMFDTNFWGAMDINRAAIEFFRDVNGPAIGGTLLVMSSMGGQLGLPGISYYCASKHALEGATEGMVKELIPSWNIRVCLIVSGSFKTRGSASIITLPPVAAYKESASMLTRQYVHASPGADVTKAVEIVYNLAQESKLPLRFPLGMDAVKSMTDKAASLTEEAEEFASYSASL</sequence>
<evidence type="ECO:0000256" key="3">
    <source>
        <dbReference type="RuleBase" id="RU000363"/>
    </source>
</evidence>
<dbReference type="GO" id="GO:0016491">
    <property type="term" value="F:oxidoreductase activity"/>
    <property type="evidence" value="ECO:0007669"/>
    <property type="project" value="UniProtKB-KW"/>
</dbReference>
<dbReference type="SUPFAM" id="SSF51735">
    <property type="entry name" value="NAD(P)-binding Rossmann-fold domains"/>
    <property type="match status" value="1"/>
</dbReference>
<dbReference type="InterPro" id="IPR002347">
    <property type="entry name" value="SDR_fam"/>
</dbReference>
<dbReference type="OrthoDB" id="1274115at2759"/>
<keyword evidence="2" id="KW-0560">Oxidoreductase</keyword>
<evidence type="ECO:0000313" key="5">
    <source>
        <dbReference type="Proteomes" id="UP000076738"/>
    </source>
</evidence>
<dbReference type="Gene3D" id="3.40.50.720">
    <property type="entry name" value="NAD(P)-binding Rossmann-like Domain"/>
    <property type="match status" value="1"/>
</dbReference>
<dbReference type="InterPro" id="IPR036291">
    <property type="entry name" value="NAD(P)-bd_dom_sf"/>
</dbReference>
<dbReference type="CDD" id="cd05374">
    <property type="entry name" value="17beta-HSD-like_SDR_c"/>
    <property type="match status" value="1"/>
</dbReference>
<dbReference type="Proteomes" id="UP000076738">
    <property type="component" value="Unassembled WGS sequence"/>
</dbReference>
<accession>A0A167Q8S0</accession>
<dbReference type="PANTHER" id="PTHR43976:SF16">
    <property type="entry name" value="SHORT-CHAIN DEHYDROGENASE_REDUCTASE FAMILY PROTEIN"/>
    <property type="match status" value="1"/>
</dbReference>
<organism evidence="4 5">
    <name type="scientific">Calocera viscosa (strain TUFC12733)</name>
    <dbReference type="NCBI Taxonomy" id="1330018"/>
    <lineage>
        <taxon>Eukaryota</taxon>
        <taxon>Fungi</taxon>
        <taxon>Dikarya</taxon>
        <taxon>Basidiomycota</taxon>
        <taxon>Agaricomycotina</taxon>
        <taxon>Dacrymycetes</taxon>
        <taxon>Dacrymycetales</taxon>
        <taxon>Dacrymycetaceae</taxon>
        <taxon>Calocera</taxon>
    </lineage>
</organism>
<comment type="similarity">
    <text evidence="1 3">Belongs to the short-chain dehydrogenases/reductases (SDR) family.</text>
</comment>
<dbReference type="EMBL" id="KV417272">
    <property type="protein sequence ID" value="KZO99529.1"/>
    <property type="molecule type" value="Genomic_DNA"/>
</dbReference>
<keyword evidence="5" id="KW-1185">Reference proteome</keyword>
<proteinExistence type="inferred from homology"/>
<evidence type="ECO:0000256" key="2">
    <source>
        <dbReference type="ARBA" id="ARBA00023002"/>
    </source>
</evidence>
<dbReference type="PRINTS" id="PR00081">
    <property type="entry name" value="GDHRDH"/>
</dbReference>
<dbReference type="AlphaFoldDB" id="A0A167Q8S0"/>
<name>A0A167Q8S0_CALVF</name>
<evidence type="ECO:0000313" key="4">
    <source>
        <dbReference type="EMBL" id="KZO99529.1"/>
    </source>
</evidence>
<reference evidence="4 5" key="1">
    <citation type="journal article" date="2016" name="Mol. Biol. Evol.">
        <title>Comparative Genomics of Early-Diverging Mushroom-Forming Fungi Provides Insights into the Origins of Lignocellulose Decay Capabilities.</title>
        <authorList>
            <person name="Nagy L.G."/>
            <person name="Riley R."/>
            <person name="Tritt A."/>
            <person name="Adam C."/>
            <person name="Daum C."/>
            <person name="Floudas D."/>
            <person name="Sun H."/>
            <person name="Yadav J.S."/>
            <person name="Pangilinan J."/>
            <person name="Larsson K.H."/>
            <person name="Matsuura K."/>
            <person name="Barry K."/>
            <person name="Labutti K."/>
            <person name="Kuo R."/>
            <person name="Ohm R.A."/>
            <person name="Bhattacharya S.S."/>
            <person name="Shirouzu T."/>
            <person name="Yoshinaga Y."/>
            <person name="Martin F.M."/>
            <person name="Grigoriev I.V."/>
            <person name="Hibbett D.S."/>
        </authorList>
    </citation>
    <scope>NUCLEOTIDE SEQUENCE [LARGE SCALE GENOMIC DNA]</scope>
    <source>
        <strain evidence="4 5">TUFC12733</strain>
    </source>
</reference>